<feature type="binding site" evidence="17">
    <location>
        <begin position="80"/>
        <end position="82"/>
    </location>
    <ligand>
        <name>ATP</name>
        <dbReference type="ChEBI" id="CHEBI:30616"/>
    </ligand>
</feature>
<feature type="binding site" evidence="17">
    <location>
        <position position="23"/>
    </location>
    <ligand>
        <name>ATP</name>
        <dbReference type="ChEBI" id="CHEBI:30616"/>
    </ligand>
</feature>
<keyword evidence="9 17" id="KW-0067">ATP-binding</keyword>
<feature type="active site" description="Proton acceptor" evidence="15">
    <location>
        <position position="64"/>
    </location>
</feature>
<dbReference type="GO" id="GO:0016301">
    <property type="term" value="F:kinase activity"/>
    <property type="evidence" value="ECO:0007669"/>
    <property type="project" value="UniProtKB-KW"/>
</dbReference>
<name>A0A3G9JBX0_9FIRM</name>
<evidence type="ECO:0000256" key="14">
    <source>
        <dbReference type="ARBA" id="ARBA00023264"/>
    </source>
</evidence>
<reference evidence="20 21" key="1">
    <citation type="submission" date="2018-11" db="EMBL/GenBank/DDBJ databases">
        <title>Novel Erysipelotrichaceae bacterium isolated from small intestine of a swine.</title>
        <authorList>
            <person name="Kim J.S."/>
            <person name="Choe H."/>
            <person name="Lee Y.R."/>
            <person name="Kim K.M."/>
            <person name="Park D.S."/>
        </authorList>
    </citation>
    <scope>NUCLEOTIDE SEQUENCE [LARGE SCALE GENOMIC DNA]</scope>
    <source>
        <strain evidence="20 21">SG0102</strain>
    </source>
</reference>
<keyword evidence="4" id="KW-0444">Lipid biosynthesis</keyword>
<evidence type="ECO:0000256" key="17">
    <source>
        <dbReference type="PIRSR" id="PIRSR600829-3"/>
    </source>
</evidence>
<dbReference type="InterPro" id="IPR000829">
    <property type="entry name" value="DAGK"/>
</dbReference>
<feature type="binding site" evidence="17">
    <location>
        <position position="71"/>
    </location>
    <ligand>
        <name>ATP</name>
        <dbReference type="ChEBI" id="CHEBI:30616"/>
    </ligand>
</feature>
<feature type="transmembrane region" description="Helical" evidence="19">
    <location>
        <begin position="51"/>
        <end position="70"/>
    </location>
</feature>
<evidence type="ECO:0000256" key="3">
    <source>
        <dbReference type="ARBA" id="ARBA00022475"/>
    </source>
</evidence>
<feature type="binding site" evidence="18">
    <location>
        <position position="71"/>
    </location>
    <ligand>
        <name>a divalent metal cation</name>
        <dbReference type="ChEBI" id="CHEBI:60240"/>
    </ligand>
</feature>
<evidence type="ECO:0000256" key="1">
    <source>
        <dbReference type="ARBA" id="ARBA00004651"/>
    </source>
</evidence>
<dbReference type="InterPro" id="IPR036945">
    <property type="entry name" value="DAGK_sf"/>
</dbReference>
<dbReference type="OrthoDB" id="9789934at2"/>
<keyword evidence="18" id="KW-0479">Metal-binding</keyword>
<dbReference type="PANTHER" id="PTHR34299:SF1">
    <property type="entry name" value="DIACYLGLYCEROL KINASE"/>
    <property type="match status" value="1"/>
</dbReference>
<keyword evidence="12 19" id="KW-0472">Membrane</keyword>
<evidence type="ECO:0000256" key="11">
    <source>
        <dbReference type="ARBA" id="ARBA00023098"/>
    </source>
</evidence>
<dbReference type="GO" id="GO:0046872">
    <property type="term" value="F:metal ion binding"/>
    <property type="evidence" value="ECO:0007669"/>
    <property type="project" value="UniProtKB-KW"/>
</dbReference>
<keyword evidence="10 19" id="KW-1133">Transmembrane helix</keyword>
<evidence type="ECO:0000256" key="4">
    <source>
        <dbReference type="ARBA" id="ARBA00022516"/>
    </source>
</evidence>
<keyword evidence="11" id="KW-0443">Lipid metabolism</keyword>
<dbReference type="KEGG" id="ebm:SG0102_07990"/>
<keyword evidence="13" id="KW-0594">Phospholipid biosynthesis</keyword>
<evidence type="ECO:0000313" key="20">
    <source>
        <dbReference type="EMBL" id="BBH25865.1"/>
    </source>
</evidence>
<feature type="transmembrane region" description="Helical" evidence="19">
    <location>
        <begin position="28"/>
        <end position="45"/>
    </location>
</feature>
<dbReference type="Proteomes" id="UP000268059">
    <property type="component" value="Chromosome"/>
</dbReference>
<organism evidence="20 21">
    <name type="scientific">Intestinibaculum porci</name>
    <dbReference type="NCBI Taxonomy" id="2487118"/>
    <lineage>
        <taxon>Bacteria</taxon>
        <taxon>Bacillati</taxon>
        <taxon>Bacillota</taxon>
        <taxon>Erysipelotrichia</taxon>
        <taxon>Erysipelotrichales</taxon>
        <taxon>Erysipelotrichaceae</taxon>
        <taxon>Intestinibaculum</taxon>
    </lineage>
</organism>
<evidence type="ECO:0000256" key="9">
    <source>
        <dbReference type="ARBA" id="ARBA00022840"/>
    </source>
</evidence>
<dbReference type="GO" id="GO:0008654">
    <property type="term" value="P:phospholipid biosynthetic process"/>
    <property type="evidence" value="ECO:0007669"/>
    <property type="project" value="UniProtKB-KW"/>
</dbReference>
<comment type="cofactor">
    <cofactor evidence="18">
        <name>Mg(2+)</name>
        <dbReference type="ChEBI" id="CHEBI:18420"/>
    </cofactor>
    <text evidence="18">Mn(2+), Zn(2+), Cd(2+) and Co(2+) support activity to lesser extents.</text>
</comment>
<dbReference type="RefSeq" id="WP_125118774.1">
    <property type="nucleotide sequence ID" value="NZ_AP019309.1"/>
</dbReference>
<dbReference type="AlphaFoldDB" id="A0A3G9JBX0"/>
<accession>A0A3G9JBX0</accession>
<dbReference type="EMBL" id="AP019309">
    <property type="protein sequence ID" value="BBH25865.1"/>
    <property type="molecule type" value="Genomic_DNA"/>
</dbReference>
<protein>
    <submittedName>
        <fullName evidence="20">Diacylglycerol kinase</fullName>
    </submittedName>
</protein>
<dbReference type="PANTHER" id="PTHR34299">
    <property type="entry name" value="DIACYLGLYCEROL KINASE"/>
    <property type="match status" value="1"/>
</dbReference>
<evidence type="ECO:0000256" key="13">
    <source>
        <dbReference type="ARBA" id="ARBA00023209"/>
    </source>
</evidence>
<dbReference type="InterPro" id="IPR033717">
    <property type="entry name" value="UDPK"/>
</dbReference>
<evidence type="ECO:0000256" key="12">
    <source>
        <dbReference type="ARBA" id="ARBA00023136"/>
    </source>
</evidence>
<dbReference type="InParanoid" id="A0A3G9JBX0"/>
<dbReference type="CDD" id="cd14265">
    <property type="entry name" value="UDPK_IM_like"/>
    <property type="match status" value="1"/>
</dbReference>
<comment type="subcellular location">
    <subcellularLocation>
        <location evidence="1">Cell membrane</location>
        <topology evidence="1">Multi-pass membrane protein</topology>
    </subcellularLocation>
</comment>
<evidence type="ECO:0000256" key="6">
    <source>
        <dbReference type="ARBA" id="ARBA00022692"/>
    </source>
</evidence>
<dbReference type="GO" id="GO:0005524">
    <property type="term" value="F:ATP binding"/>
    <property type="evidence" value="ECO:0007669"/>
    <property type="project" value="UniProtKB-KW"/>
</dbReference>
<evidence type="ECO:0000256" key="19">
    <source>
        <dbReference type="SAM" id="Phobius"/>
    </source>
</evidence>
<feature type="binding site" evidence="18">
    <location>
        <position position="23"/>
    </location>
    <ligand>
        <name>a divalent metal cation</name>
        <dbReference type="ChEBI" id="CHEBI:60240"/>
    </ligand>
</feature>
<sequence>MRQPLSKSFAHAFDGIIDTVRDERNIKIHLIMMVLVTIFGFIFHITYEEWLICLLLFALVISLEIANTAIEAVVDLACPEIHPLAKKAKDCAAGAVLVAAFFAAVIGLMIFVPHVLKLF</sequence>
<keyword evidence="18" id="KW-0460">Magnesium</keyword>
<evidence type="ECO:0000256" key="2">
    <source>
        <dbReference type="ARBA" id="ARBA00005967"/>
    </source>
</evidence>
<keyword evidence="5" id="KW-0808">Transferase</keyword>
<evidence type="ECO:0000256" key="5">
    <source>
        <dbReference type="ARBA" id="ARBA00022679"/>
    </source>
</evidence>
<keyword evidence="3" id="KW-1003">Cell membrane</keyword>
<evidence type="ECO:0000256" key="15">
    <source>
        <dbReference type="PIRSR" id="PIRSR600829-1"/>
    </source>
</evidence>
<keyword evidence="6 19" id="KW-0812">Transmembrane</keyword>
<feature type="transmembrane region" description="Helical" evidence="19">
    <location>
        <begin position="91"/>
        <end position="116"/>
    </location>
</feature>
<keyword evidence="7 17" id="KW-0547">Nucleotide-binding</keyword>
<keyword evidence="14" id="KW-1208">Phospholipid metabolism</keyword>
<dbReference type="FunCoup" id="A0A3G9JBX0">
    <property type="interactions" value="47"/>
</dbReference>
<keyword evidence="21" id="KW-1185">Reference proteome</keyword>
<dbReference type="GO" id="GO:0005886">
    <property type="term" value="C:plasma membrane"/>
    <property type="evidence" value="ECO:0007669"/>
    <property type="project" value="UniProtKB-SubCell"/>
</dbReference>
<proteinExistence type="inferred from homology"/>
<gene>
    <name evidence="20" type="primary">dgkA</name>
    <name evidence="20" type="ORF">SG0102_07990</name>
</gene>
<dbReference type="Gene3D" id="1.10.287.3610">
    <property type="match status" value="1"/>
</dbReference>
<dbReference type="Pfam" id="PF01219">
    <property type="entry name" value="DAGK_prokar"/>
    <property type="match status" value="1"/>
</dbReference>
<keyword evidence="8 20" id="KW-0418">Kinase</keyword>
<evidence type="ECO:0000313" key="21">
    <source>
        <dbReference type="Proteomes" id="UP000268059"/>
    </source>
</evidence>
<evidence type="ECO:0000256" key="10">
    <source>
        <dbReference type="ARBA" id="ARBA00022989"/>
    </source>
</evidence>
<feature type="binding site" evidence="16">
    <location>
        <position position="64"/>
    </location>
    <ligand>
        <name>substrate</name>
    </ligand>
</feature>
<feature type="binding site" evidence="17">
    <location>
        <begin position="89"/>
        <end position="90"/>
    </location>
    <ligand>
        <name>ATP</name>
        <dbReference type="ChEBI" id="CHEBI:30616"/>
    </ligand>
</feature>
<evidence type="ECO:0000256" key="16">
    <source>
        <dbReference type="PIRSR" id="PIRSR600829-2"/>
    </source>
</evidence>
<evidence type="ECO:0000256" key="18">
    <source>
        <dbReference type="PIRSR" id="PIRSR600829-4"/>
    </source>
</evidence>
<comment type="similarity">
    <text evidence="2">Belongs to the bacterial diacylglycerol kinase family.</text>
</comment>
<evidence type="ECO:0000256" key="8">
    <source>
        <dbReference type="ARBA" id="ARBA00022777"/>
    </source>
</evidence>
<evidence type="ECO:0000256" key="7">
    <source>
        <dbReference type="ARBA" id="ARBA00022741"/>
    </source>
</evidence>